<evidence type="ECO:0000313" key="2">
    <source>
        <dbReference type="EMBL" id="CAD9458549.1"/>
    </source>
</evidence>
<organism evidence="2">
    <name type="scientific">Haptolina brevifila</name>
    <dbReference type="NCBI Taxonomy" id="156173"/>
    <lineage>
        <taxon>Eukaryota</taxon>
        <taxon>Haptista</taxon>
        <taxon>Haptophyta</taxon>
        <taxon>Prymnesiophyceae</taxon>
        <taxon>Prymnesiales</taxon>
        <taxon>Prymnesiaceae</taxon>
        <taxon>Haptolina</taxon>
    </lineage>
</organism>
<feature type="region of interest" description="Disordered" evidence="1">
    <location>
        <begin position="45"/>
        <end position="68"/>
    </location>
</feature>
<sequence length="114" mass="12165">MTSVALVNAEQDRGVKMRYNTATLPSFTLWKNTDTLEDGYVTGLEPGTGFPSPRPLERQAGRVPSLPGGSDVSFELQIQVLQGKEAVDAAKAEVSSIQAGRPAHTNPQPVRTTG</sequence>
<protein>
    <submittedName>
        <fullName evidence="2">Uncharacterized protein</fullName>
    </submittedName>
</protein>
<dbReference type="Pfam" id="PF14486">
    <property type="entry name" value="DUF4432"/>
    <property type="match status" value="1"/>
</dbReference>
<gene>
    <name evidence="2" type="ORF">CBRE1094_LOCUS18759</name>
</gene>
<dbReference type="GO" id="GO:0030246">
    <property type="term" value="F:carbohydrate binding"/>
    <property type="evidence" value="ECO:0007669"/>
    <property type="project" value="InterPro"/>
</dbReference>
<feature type="region of interest" description="Disordered" evidence="1">
    <location>
        <begin position="91"/>
        <end position="114"/>
    </location>
</feature>
<proteinExistence type="predicted"/>
<dbReference type="InterPro" id="IPR027839">
    <property type="entry name" value="DUF4432"/>
</dbReference>
<evidence type="ECO:0000256" key="1">
    <source>
        <dbReference type="SAM" id="MobiDB-lite"/>
    </source>
</evidence>
<dbReference type="AlphaFoldDB" id="A0A7S2GNE2"/>
<name>A0A7S2GNE2_9EUKA</name>
<dbReference type="InterPro" id="IPR014718">
    <property type="entry name" value="GH-type_carb-bd"/>
</dbReference>
<accession>A0A7S2GNE2</accession>
<reference evidence="2" key="1">
    <citation type="submission" date="2021-01" db="EMBL/GenBank/DDBJ databases">
        <authorList>
            <person name="Corre E."/>
            <person name="Pelletier E."/>
            <person name="Niang G."/>
            <person name="Scheremetjew M."/>
            <person name="Finn R."/>
            <person name="Kale V."/>
            <person name="Holt S."/>
            <person name="Cochrane G."/>
            <person name="Meng A."/>
            <person name="Brown T."/>
            <person name="Cohen L."/>
        </authorList>
    </citation>
    <scope>NUCLEOTIDE SEQUENCE</scope>
    <source>
        <strain evidence="2">UTEX LB 985</strain>
    </source>
</reference>
<dbReference type="EMBL" id="HBGU01034321">
    <property type="protein sequence ID" value="CAD9458549.1"/>
    <property type="molecule type" value="Transcribed_RNA"/>
</dbReference>
<dbReference type="Gene3D" id="2.70.98.10">
    <property type="match status" value="1"/>
</dbReference>
<feature type="compositionally biased region" description="Polar residues" evidence="1">
    <location>
        <begin position="105"/>
        <end position="114"/>
    </location>
</feature>